<dbReference type="InterPro" id="IPR004332">
    <property type="entry name" value="Transposase_MuDR"/>
</dbReference>
<dbReference type="AlphaFoldDB" id="A0ABD2YN56"/>
<dbReference type="EMBL" id="JBJUIK010000013">
    <property type="protein sequence ID" value="KAL3507354.1"/>
    <property type="molecule type" value="Genomic_DNA"/>
</dbReference>
<feature type="domain" description="Transposase MuDR plant" evidence="1">
    <location>
        <begin position="2"/>
        <end position="60"/>
    </location>
</feature>
<dbReference type="Proteomes" id="UP001630127">
    <property type="component" value="Unassembled WGS sequence"/>
</dbReference>
<evidence type="ECO:0000313" key="2">
    <source>
        <dbReference type="EMBL" id="KAL3507354.1"/>
    </source>
</evidence>
<accession>A0ABD2YN56</accession>
<dbReference type="Pfam" id="PF03108">
    <property type="entry name" value="DBD_Tnp_Mut"/>
    <property type="match status" value="1"/>
</dbReference>
<organism evidence="2 3">
    <name type="scientific">Cinchona calisaya</name>
    <dbReference type="NCBI Taxonomy" id="153742"/>
    <lineage>
        <taxon>Eukaryota</taxon>
        <taxon>Viridiplantae</taxon>
        <taxon>Streptophyta</taxon>
        <taxon>Embryophyta</taxon>
        <taxon>Tracheophyta</taxon>
        <taxon>Spermatophyta</taxon>
        <taxon>Magnoliopsida</taxon>
        <taxon>eudicotyledons</taxon>
        <taxon>Gunneridae</taxon>
        <taxon>Pentapetalae</taxon>
        <taxon>asterids</taxon>
        <taxon>lamiids</taxon>
        <taxon>Gentianales</taxon>
        <taxon>Rubiaceae</taxon>
        <taxon>Cinchonoideae</taxon>
        <taxon>Cinchoneae</taxon>
        <taxon>Cinchona</taxon>
    </lineage>
</organism>
<gene>
    <name evidence="2" type="ORF">ACH5RR_032736</name>
</gene>
<dbReference type="PANTHER" id="PTHR31973">
    <property type="entry name" value="POLYPROTEIN, PUTATIVE-RELATED"/>
    <property type="match status" value="1"/>
</dbReference>
<evidence type="ECO:0000313" key="3">
    <source>
        <dbReference type="Proteomes" id="UP001630127"/>
    </source>
</evidence>
<protein>
    <recommendedName>
        <fullName evidence="1">Transposase MuDR plant domain-containing protein</fullName>
    </recommendedName>
</protein>
<proteinExistence type="predicted"/>
<keyword evidence="3" id="KW-1185">Reference proteome</keyword>
<dbReference type="PANTHER" id="PTHR31973:SF187">
    <property type="entry name" value="MUTATOR TRANSPOSASE MUDRA PROTEIN"/>
    <property type="match status" value="1"/>
</dbReference>
<sequence length="361" mass="41137">MVFESKMQFKNVVDNYAVKCSKEPKYKKNDKDRMRVVCKSEKCGWFMHALRMQGIENFQIKTIGPKHKYGRSLKNKKVTATFLSKRYLEYLRPNLNVSIGDFQDMVHRQLNVSVTRNQVYRIFVKAKAIICGKYKARYKKLMDYIGELLRRNLGSTIELLTDADELSGKQRFKRLYICFEALKKGIERRHCVRHLHNTFKRLHPGEALKSRMWAATRSPYMRKIEAEIESLKAWLTIGSNPGGTTATSVATRFPGDKYGGSAVSEPILGTGASSLVETQLASGLVYNSNGLPGIVAASSLATINPLPKRKMGCYFCHALGHNKATCTTPQAINWKETRAKFREDHFFLTYGTTKKVELKKL</sequence>
<reference evidence="2 3" key="1">
    <citation type="submission" date="2024-11" db="EMBL/GenBank/DDBJ databases">
        <title>A near-complete genome assembly of Cinchona calisaya.</title>
        <authorList>
            <person name="Lian D.C."/>
            <person name="Zhao X.W."/>
            <person name="Wei L."/>
        </authorList>
    </citation>
    <scope>NUCLEOTIDE SEQUENCE [LARGE SCALE GENOMIC DNA]</scope>
    <source>
        <tissue evidence="2">Nenye</tissue>
    </source>
</reference>
<evidence type="ECO:0000259" key="1">
    <source>
        <dbReference type="Pfam" id="PF03108"/>
    </source>
</evidence>
<name>A0ABD2YN56_9GENT</name>
<comment type="caution">
    <text evidence="2">The sequence shown here is derived from an EMBL/GenBank/DDBJ whole genome shotgun (WGS) entry which is preliminary data.</text>
</comment>